<dbReference type="Gene3D" id="3.30.505.10">
    <property type="entry name" value="SH2 domain"/>
    <property type="match status" value="1"/>
</dbReference>
<dbReference type="SUPFAM" id="SSF55550">
    <property type="entry name" value="SH2 domain"/>
    <property type="match status" value="1"/>
</dbReference>
<dbReference type="InterPro" id="IPR036860">
    <property type="entry name" value="SH2_dom_sf"/>
</dbReference>
<sequence>MKTFKTLNEFVDYYSKNSDGLCVMLGKPCPKVRVNMCARIFIS</sequence>
<dbReference type="EMBL" id="PPHD01027036">
    <property type="protein sequence ID" value="POI26777.1"/>
    <property type="molecule type" value="Genomic_DNA"/>
</dbReference>
<name>A0A2P4SRN9_BAMTH</name>
<dbReference type="AlphaFoldDB" id="A0A2P4SRN9"/>
<protein>
    <submittedName>
        <fullName evidence="1">Uncharacterized protein</fullName>
    </submittedName>
</protein>
<evidence type="ECO:0000313" key="2">
    <source>
        <dbReference type="Proteomes" id="UP000237246"/>
    </source>
</evidence>
<gene>
    <name evidence="1" type="ORF">CIB84_009473</name>
</gene>
<evidence type="ECO:0000313" key="1">
    <source>
        <dbReference type="EMBL" id="POI26777.1"/>
    </source>
</evidence>
<keyword evidence="2" id="KW-1185">Reference proteome</keyword>
<dbReference type="Proteomes" id="UP000237246">
    <property type="component" value="Unassembled WGS sequence"/>
</dbReference>
<dbReference type="OrthoDB" id="28230at2759"/>
<reference evidence="1 2" key="1">
    <citation type="submission" date="2018-01" db="EMBL/GenBank/DDBJ databases">
        <title>Comparison of the Chinese Bamboo Partridge and Red Junglefowl genome sequences highlights the importance of demography in genome evolution.</title>
        <authorList>
            <person name="Tiley G.P."/>
            <person name="Kimball R.T."/>
            <person name="Braun E.L."/>
            <person name="Burleigh J.G."/>
        </authorList>
    </citation>
    <scope>NUCLEOTIDE SEQUENCE [LARGE SCALE GENOMIC DNA]</scope>
    <source>
        <strain evidence="1">RTK389</strain>
        <tissue evidence="1">Blood</tissue>
    </source>
</reference>
<comment type="caution">
    <text evidence="1">The sequence shown here is derived from an EMBL/GenBank/DDBJ whole genome shotgun (WGS) entry which is preliminary data.</text>
</comment>
<accession>A0A2P4SRN9</accession>
<organism evidence="1 2">
    <name type="scientific">Bambusicola thoracicus</name>
    <name type="common">Chinese bamboo-partridge</name>
    <name type="synonym">Perdix thoracica</name>
    <dbReference type="NCBI Taxonomy" id="9083"/>
    <lineage>
        <taxon>Eukaryota</taxon>
        <taxon>Metazoa</taxon>
        <taxon>Chordata</taxon>
        <taxon>Craniata</taxon>
        <taxon>Vertebrata</taxon>
        <taxon>Euteleostomi</taxon>
        <taxon>Archelosauria</taxon>
        <taxon>Archosauria</taxon>
        <taxon>Dinosauria</taxon>
        <taxon>Saurischia</taxon>
        <taxon>Theropoda</taxon>
        <taxon>Coelurosauria</taxon>
        <taxon>Aves</taxon>
        <taxon>Neognathae</taxon>
        <taxon>Galloanserae</taxon>
        <taxon>Galliformes</taxon>
        <taxon>Phasianidae</taxon>
        <taxon>Perdicinae</taxon>
        <taxon>Bambusicola</taxon>
    </lineage>
</organism>
<proteinExistence type="predicted"/>